<dbReference type="InterPro" id="IPR000589">
    <property type="entry name" value="Ribosomal_uS15"/>
</dbReference>
<evidence type="ECO:0000256" key="4">
    <source>
        <dbReference type="HAMAP-Rule" id="MF_01343"/>
    </source>
</evidence>
<reference evidence="9" key="1">
    <citation type="submission" date="2017-09" db="EMBL/GenBank/DDBJ databases">
        <title>Depth-based differentiation of microbial function through sediment-hosted aquifers and enrichment of novel symbionts in the deep terrestrial subsurface.</title>
        <authorList>
            <person name="Probst A.J."/>
            <person name="Ladd B."/>
            <person name="Jarett J.K."/>
            <person name="Geller-Mcgrath D.E."/>
            <person name="Sieber C.M.K."/>
            <person name="Emerson J.B."/>
            <person name="Anantharaman K."/>
            <person name="Thomas B.C."/>
            <person name="Malmstrom R."/>
            <person name="Stieglmeier M."/>
            <person name="Klingl A."/>
            <person name="Woyke T."/>
            <person name="Ryan C.M."/>
            <person name="Banfield J.F."/>
        </authorList>
    </citation>
    <scope>NUCLEOTIDE SEQUENCE [LARGE SCALE GENOMIC DNA]</scope>
</reference>
<dbReference type="EMBL" id="PEXX01000045">
    <property type="protein sequence ID" value="PIU10532.1"/>
    <property type="molecule type" value="Genomic_DNA"/>
</dbReference>
<keyword evidence="4 6" id="KW-0699">rRNA-binding</keyword>
<comment type="subunit">
    <text evidence="3 4">Part of the 30S ribosomal subunit. Forms a bridge to the 50S subunit in the 70S ribosome, contacting the 23S rRNA.</text>
</comment>
<dbReference type="GO" id="GO:0019843">
    <property type="term" value="F:rRNA binding"/>
    <property type="evidence" value="ECO:0007669"/>
    <property type="project" value="UniProtKB-UniRule"/>
</dbReference>
<dbReference type="GO" id="GO:0006412">
    <property type="term" value="P:translation"/>
    <property type="evidence" value="ECO:0007669"/>
    <property type="project" value="UniProtKB-UniRule"/>
</dbReference>
<keyword evidence="2 4" id="KW-0687">Ribonucleoprotein</keyword>
<dbReference type="Pfam" id="PF00312">
    <property type="entry name" value="Ribosomal_S15"/>
    <property type="match status" value="1"/>
</dbReference>
<dbReference type="Gene3D" id="6.10.250.3130">
    <property type="match status" value="1"/>
</dbReference>
<dbReference type="FunFam" id="1.10.287.10:FF:000002">
    <property type="entry name" value="30S ribosomal protein S15"/>
    <property type="match status" value="1"/>
</dbReference>
<evidence type="ECO:0000256" key="2">
    <source>
        <dbReference type="ARBA" id="ARBA00023274"/>
    </source>
</evidence>
<dbReference type="InterPro" id="IPR005290">
    <property type="entry name" value="Ribosomal_uS15_bac-type"/>
</dbReference>
<dbReference type="AlphaFoldDB" id="A0A2M6XSB2"/>
<dbReference type="NCBIfam" id="TIGR00952">
    <property type="entry name" value="S15_bact"/>
    <property type="match status" value="1"/>
</dbReference>
<dbReference type="Proteomes" id="UP000230586">
    <property type="component" value="Unassembled WGS sequence"/>
</dbReference>
<dbReference type="PANTHER" id="PTHR23321:SF26">
    <property type="entry name" value="SMALL RIBOSOMAL SUBUNIT PROTEIN US15M"/>
    <property type="match status" value="1"/>
</dbReference>
<organism evidence="8 9">
    <name type="scientific">Candidatus Kuenenbacteria bacterium CG08_land_8_20_14_0_20_37_23</name>
    <dbReference type="NCBI Taxonomy" id="1974617"/>
    <lineage>
        <taxon>Bacteria</taxon>
        <taxon>Candidatus Kueneniibacteriota</taxon>
    </lineage>
</organism>
<keyword evidence="1 4" id="KW-0689">Ribosomal protein</keyword>
<comment type="function">
    <text evidence="4">Forms an intersubunit bridge (bridge B4) with the 23S rRNA of the 50S subunit in the ribosome.</text>
</comment>
<protein>
    <recommendedName>
        <fullName evidence="4">Small ribosomal subunit protein uS15</fullName>
    </recommendedName>
</protein>
<dbReference type="GO" id="GO:0003735">
    <property type="term" value="F:structural constituent of ribosome"/>
    <property type="evidence" value="ECO:0007669"/>
    <property type="project" value="InterPro"/>
</dbReference>
<comment type="function">
    <text evidence="4 6">One of the primary rRNA binding proteins, it binds directly to 16S rRNA where it helps nucleate assembly of the platform of the 30S subunit by binding and bridging several RNA helices of the 16S rRNA.</text>
</comment>
<dbReference type="GO" id="GO:0022627">
    <property type="term" value="C:cytosolic small ribosomal subunit"/>
    <property type="evidence" value="ECO:0007669"/>
    <property type="project" value="TreeGrafter"/>
</dbReference>
<dbReference type="HAMAP" id="MF_01343_B">
    <property type="entry name" value="Ribosomal_uS15_B"/>
    <property type="match status" value="1"/>
</dbReference>
<evidence type="ECO:0000256" key="6">
    <source>
        <dbReference type="RuleBase" id="RU004524"/>
    </source>
</evidence>
<feature type="compositionally biased region" description="Basic and acidic residues" evidence="7">
    <location>
        <begin position="96"/>
        <end position="111"/>
    </location>
</feature>
<sequence length="117" mass="13763">MMDKKKKLIIINKYKTHDGDTGSSQVQIAILTEEIKELADHLKKHKKDFSSRRGLLRKVNLRRKLLKYLEKEDTVAYEELIKKLKIKKRSFLKEPKIKEGGENKKETKNDALDVDIE</sequence>
<dbReference type="Gene3D" id="1.10.287.10">
    <property type="entry name" value="S15/NS1, RNA-binding"/>
    <property type="match status" value="1"/>
</dbReference>
<feature type="region of interest" description="Disordered" evidence="7">
    <location>
        <begin position="96"/>
        <end position="117"/>
    </location>
</feature>
<evidence type="ECO:0000256" key="1">
    <source>
        <dbReference type="ARBA" id="ARBA00022980"/>
    </source>
</evidence>
<dbReference type="SMART" id="SM01387">
    <property type="entry name" value="Ribosomal_S15"/>
    <property type="match status" value="1"/>
</dbReference>
<dbReference type="PROSITE" id="PS00362">
    <property type="entry name" value="RIBOSOMAL_S15"/>
    <property type="match status" value="1"/>
</dbReference>
<dbReference type="SUPFAM" id="SSF47060">
    <property type="entry name" value="S15/NS1 RNA-binding domain"/>
    <property type="match status" value="1"/>
</dbReference>
<evidence type="ECO:0000256" key="7">
    <source>
        <dbReference type="SAM" id="MobiDB-lite"/>
    </source>
</evidence>
<evidence type="ECO:0000256" key="5">
    <source>
        <dbReference type="RuleBase" id="RU003919"/>
    </source>
</evidence>
<evidence type="ECO:0000313" key="9">
    <source>
        <dbReference type="Proteomes" id="UP000230586"/>
    </source>
</evidence>
<proteinExistence type="inferred from homology"/>
<name>A0A2M6XSB2_9BACT</name>
<dbReference type="CDD" id="cd00353">
    <property type="entry name" value="Ribosomal_S15p_S13e"/>
    <property type="match status" value="1"/>
</dbReference>
<keyword evidence="4 6" id="KW-0694">RNA-binding</keyword>
<gene>
    <name evidence="4" type="primary">rpsO</name>
    <name evidence="8" type="ORF">COT27_02650</name>
</gene>
<accession>A0A2M6XSB2</accession>
<dbReference type="InterPro" id="IPR009068">
    <property type="entry name" value="uS15_NS1_RNA-bd_sf"/>
</dbReference>
<comment type="similarity">
    <text evidence="4 5">Belongs to the universal ribosomal protein uS15 family.</text>
</comment>
<dbReference type="PANTHER" id="PTHR23321">
    <property type="entry name" value="RIBOSOMAL PROTEIN S15, BACTERIAL AND ORGANELLAR"/>
    <property type="match status" value="1"/>
</dbReference>
<evidence type="ECO:0000256" key="3">
    <source>
        <dbReference type="ARBA" id="ARBA00064542"/>
    </source>
</evidence>
<evidence type="ECO:0000313" key="8">
    <source>
        <dbReference type="EMBL" id="PIU10532.1"/>
    </source>
</evidence>
<comment type="caution">
    <text evidence="8">The sequence shown here is derived from an EMBL/GenBank/DDBJ whole genome shotgun (WGS) entry which is preliminary data.</text>
</comment>